<feature type="transmembrane region" description="Helical" evidence="7">
    <location>
        <begin position="149"/>
        <end position="169"/>
    </location>
</feature>
<keyword evidence="7" id="KW-1133">Transmembrane helix</keyword>
<dbReference type="InterPro" id="IPR001789">
    <property type="entry name" value="Sig_transdc_resp-reg_receiver"/>
</dbReference>
<dbReference type="InterPro" id="IPR011006">
    <property type="entry name" value="CheY-like_superfamily"/>
</dbReference>
<keyword evidence="3 5" id="KW-0597">Phosphoprotein</keyword>
<accession>A0ABU9BT98</accession>
<feature type="transmembrane region" description="Helical" evidence="7">
    <location>
        <begin position="32"/>
        <end position="53"/>
    </location>
</feature>
<dbReference type="InterPro" id="IPR036890">
    <property type="entry name" value="HATPase_C_sf"/>
</dbReference>
<dbReference type="Pfam" id="PF02518">
    <property type="entry name" value="HATPase_c"/>
    <property type="match status" value="1"/>
</dbReference>
<dbReference type="SUPFAM" id="SSF52172">
    <property type="entry name" value="CheY-like"/>
    <property type="match status" value="1"/>
</dbReference>
<proteinExistence type="predicted"/>
<dbReference type="RefSeq" id="WP_341427502.1">
    <property type="nucleotide sequence ID" value="NZ_JBBUTG010000014.1"/>
</dbReference>
<dbReference type="CDD" id="cd16922">
    <property type="entry name" value="HATPase_EvgS-ArcB-TorS-like"/>
    <property type="match status" value="1"/>
</dbReference>
<dbReference type="CDD" id="cd17546">
    <property type="entry name" value="REC_hyHK_CKI1_RcsC-like"/>
    <property type="match status" value="1"/>
</dbReference>
<dbReference type="Gene3D" id="1.10.287.130">
    <property type="match status" value="1"/>
</dbReference>
<dbReference type="InterPro" id="IPR036097">
    <property type="entry name" value="HisK_dim/P_sf"/>
</dbReference>
<comment type="caution">
    <text evidence="10">The sequence shown here is derived from an EMBL/GenBank/DDBJ whole genome shotgun (WGS) entry which is preliminary data.</text>
</comment>
<dbReference type="Proteomes" id="UP001371218">
    <property type="component" value="Unassembled WGS sequence"/>
</dbReference>
<sequence length="629" mass="68945">MDPPGETPPFESSFTLDEAMLGARKAENARRLYTVQIPAVRAVGFVIIALMTVVQHLHHPSLLPLLPAIGLIVGSLSYAAMSWALLRWGYQRIGQLDLSHLLFHLDVLVWLPHLYYFEQTNLFFAYFLLVRVADQVGFGFRRALYFNHVICAAYAGYSVVMLAQGAVVAEWNDRLAIVATMYLMGAYLAVTGLVIERLRDRLRTAVHAARNLVERLEHETRTLEVQTVELDLARRQAEQASQAKSQFLAVVSHEIRTPMNGILGTTELLLGSGLSADQQRYAKTAHRSAMVLLALIDDVLDLSRIEARKLVLHPTSVDVRALAHEAVDLMRVAARDKPIKLSCLVPADIPQHVECDPIRLRQLLVNLLHNAVKFTERGSVSLEVSRRPDGPDGVGLRFAVRDSGIGIAEDQIDLVFESFTQADNSSTRRYGGSGLGLAIVKHLVELMNGQVGVASRPGEGSTFWFDLVLPLAAAPVKEGVNEAQVSTTTSAFSGTKAIRARVLLAEDDAVNQLVVENMLAKLGCTVEIVGNGAAACVAAENGRFDLILMDLHMPAMDGYEATRRIREDEALRGMYTPIVAVTADALAGDRQRCIDAGMDDFVTKPISAALLATVVERWTGHGTPPPTRW</sequence>
<keyword evidence="4" id="KW-0902">Two-component regulatory system</keyword>
<evidence type="ECO:0000256" key="6">
    <source>
        <dbReference type="SAM" id="Coils"/>
    </source>
</evidence>
<keyword evidence="10" id="KW-0067">ATP-binding</keyword>
<dbReference type="PANTHER" id="PTHR45339:SF1">
    <property type="entry name" value="HYBRID SIGNAL TRANSDUCTION HISTIDINE KINASE J"/>
    <property type="match status" value="1"/>
</dbReference>
<keyword evidence="10" id="KW-0547">Nucleotide-binding</keyword>
<dbReference type="Pfam" id="PF00072">
    <property type="entry name" value="Response_reg"/>
    <property type="match status" value="1"/>
</dbReference>
<dbReference type="Gene3D" id="3.40.50.2300">
    <property type="match status" value="1"/>
</dbReference>
<dbReference type="InterPro" id="IPR003661">
    <property type="entry name" value="HisK_dim/P_dom"/>
</dbReference>
<feature type="domain" description="Response regulatory" evidence="9">
    <location>
        <begin position="501"/>
        <end position="619"/>
    </location>
</feature>
<dbReference type="PRINTS" id="PR00344">
    <property type="entry name" value="BCTRLSENSOR"/>
</dbReference>
<dbReference type="InterPro" id="IPR005467">
    <property type="entry name" value="His_kinase_dom"/>
</dbReference>
<evidence type="ECO:0000256" key="1">
    <source>
        <dbReference type="ARBA" id="ARBA00000085"/>
    </source>
</evidence>
<protein>
    <recommendedName>
        <fullName evidence="2">histidine kinase</fullName>
        <ecNumber evidence="2">2.7.13.3</ecNumber>
    </recommendedName>
</protein>
<reference evidence="10 11" key="1">
    <citation type="submission" date="2024-04" db="EMBL/GenBank/DDBJ databases">
        <title>Novel species of the genus Ideonella isolated from streams.</title>
        <authorList>
            <person name="Lu H."/>
        </authorList>
    </citation>
    <scope>NUCLEOTIDE SEQUENCE [LARGE SCALE GENOMIC DNA]</scope>
    <source>
        <strain evidence="10 11">DXS29W</strain>
    </source>
</reference>
<evidence type="ECO:0000256" key="4">
    <source>
        <dbReference type="ARBA" id="ARBA00023012"/>
    </source>
</evidence>
<evidence type="ECO:0000256" key="7">
    <source>
        <dbReference type="SAM" id="Phobius"/>
    </source>
</evidence>
<dbReference type="EMBL" id="JBBUTG010000014">
    <property type="protein sequence ID" value="MEK8033081.1"/>
    <property type="molecule type" value="Genomic_DNA"/>
</dbReference>
<gene>
    <name evidence="10" type="ORF">AACH06_19835</name>
</gene>
<dbReference type="Pfam" id="PF00512">
    <property type="entry name" value="HisKA"/>
    <property type="match status" value="1"/>
</dbReference>
<dbReference type="SMART" id="SM00448">
    <property type="entry name" value="REC"/>
    <property type="match status" value="1"/>
</dbReference>
<dbReference type="SUPFAM" id="SSF47384">
    <property type="entry name" value="Homodimeric domain of signal transducing histidine kinase"/>
    <property type="match status" value="1"/>
</dbReference>
<organism evidence="10 11">
    <name type="scientific">Ideonella lacteola</name>
    <dbReference type="NCBI Taxonomy" id="2984193"/>
    <lineage>
        <taxon>Bacteria</taxon>
        <taxon>Pseudomonadati</taxon>
        <taxon>Pseudomonadota</taxon>
        <taxon>Betaproteobacteria</taxon>
        <taxon>Burkholderiales</taxon>
        <taxon>Sphaerotilaceae</taxon>
        <taxon>Ideonella</taxon>
    </lineage>
</organism>
<dbReference type="PROSITE" id="PS50109">
    <property type="entry name" value="HIS_KIN"/>
    <property type="match status" value="1"/>
</dbReference>
<dbReference type="EC" id="2.7.13.3" evidence="2"/>
<evidence type="ECO:0000256" key="2">
    <source>
        <dbReference type="ARBA" id="ARBA00012438"/>
    </source>
</evidence>
<evidence type="ECO:0000256" key="3">
    <source>
        <dbReference type="ARBA" id="ARBA00022553"/>
    </source>
</evidence>
<keyword evidence="6" id="KW-0175">Coiled coil</keyword>
<evidence type="ECO:0000259" key="9">
    <source>
        <dbReference type="PROSITE" id="PS50110"/>
    </source>
</evidence>
<feature type="domain" description="Histidine kinase" evidence="8">
    <location>
        <begin position="250"/>
        <end position="471"/>
    </location>
</feature>
<feature type="transmembrane region" description="Helical" evidence="7">
    <location>
        <begin position="175"/>
        <end position="195"/>
    </location>
</feature>
<dbReference type="SMART" id="SM00387">
    <property type="entry name" value="HATPase_c"/>
    <property type="match status" value="1"/>
</dbReference>
<keyword evidence="7" id="KW-0812">Transmembrane</keyword>
<evidence type="ECO:0000259" key="8">
    <source>
        <dbReference type="PROSITE" id="PS50109"/>
    </source>
</evidence>
<dbReference type="PANTHER" id="PTHR45339">
    <property type="entry name" value="HYBRID SIGNAL TRANSDUCTION HISTIDINE KINASE J"/>
    <property type="match status" value="1"/>
</dbReference>
<dbReference type="InterPro" id="IPR004358">
    <property type="entry name" value="Sig_transdc_His_kin-like_C"/>
</dbReference>
<name>A0ABU9BT98_9BURK</name>
<dbReference type="PROSITE" id="PS50110">
    <property type="entry name" value="RESPONSE_REGULATORY"/>
    <property type="match status" value="1"/>
</dbReference>
<dbReference type="CDD" id="cd00082">
    <property type="entry name" value="HisKA"/>
    <property type="match status" value="1"/>
</dbReference>
<feature type="coiled-coil region" evidence="6">
    <location>
        <begin position="195"/>
        <end position="243"/>
    </location>
</feature>
<feature type="modified residue" description="4-aspartylphosphate" evidence="5">
    <location>
        <position position="550"/>
    </location>
</feature>
<feature type="transmembrane region" description="Helical" evidence="7">
    <location>
        <begin position="65"/>
        <end position="86"/>
    </location>
</feature>
<keyword evidence="7" id="KW-0472">Membrane</keyword>
<dbReference type="GO" id="GO:0005524">
    <property type="term" value="F:ATP binding"/>
    <property type="evidence" value="ECO:0007669"/>
    <property type="project" value="UniProtKB-KW"/>
</dbReference>
<dbReference type="Gene3D" id="3.30.565.10">
    <property type="entry name" value="Histidine kinase-like ATPase, C-terminal domain"/>
    <property type="match status" value="1"/>
</dbReference>
<dbReference type="SMART" id="SM00388">
    <property type="entry name" value="HisKA"/>
    <property type="match status" value="1"/>
</dbReference>
<evidence type="ECO:0000256" key="5">
    <source>
        <dbReference type="PROSITE-ProRule" id="PRU00169"/>
    </source>
</evidence>
<dbReference type="SUPFAM" id="SSF55874">
    <property type="entry name" value="ATPase domain of HSP90 chaperone/DNA topoisomerase II/histidine kinase"/>
    <property type="match status" value="1"/>
</dbReference>
<keyword evidence="11" id="KW-1185">Reference proteome</keyword>
<comment type="catalytic activity">
    <reaction evidence="1">
        <text>ATP + protein L-histidine = ADP + protein N-phospho-L-histidine.</text>
        <dbReference type="EC" id="2.7.13.3"/>
    </reaction>
</comment>
<dbReference type="InterPro" id="IPR003594">
    <property type="entry name" value="HATPase_dom"/>
</dbReference>
<evidence type="ECO:0000313" key="11">
    <source>
        <dbReference type="Proteomes" id="UP001371218"/>
    </source>
</evidence>
<evidence type="ECO:0000313" key="10">
    <source>
        <dbReference type="EMBL" id="MEK8033081.1"/>
    </source>
</evidence>